<proteinExistence type="predicted"/>
<keyword evidence="1" id="KW-1133">Transmembrane helix</keyword>
<feature type="transmembrane region" description="Helical" evidence="1">
    <location>
        <begin position="814"/>
        <end position="834"/>
    </location>
</feature>
<feature type="transmembrane region" description="Helical" evidence="1">
    <location>
        <begin position="149"/>
        <end position="166"/>
    </location>
</feature>
<organism evidence="2 3">
    <name type="scientific">[Lactobacillus] rogosae</name>
    <dbReference type="NCBI Taxonomy" id="706562"/>
    <lineage>
        <taxon>Bacteria</taxon>
        <taxon>Bacillati</taxon>
        <taxon>Bacillota</taxon>
        <taxon>Clostridia</taxon>
        <taxon>Lachnospirales</taxon>
        <taxon>Lachnospiraceae</taxon>
        <taxon>Lachnospira</taxon>
    </lineage>
</organism>
<evidence type="ECO:0000313" key="2">
    <source>
        <dbReference type="EMBL" id="MEQ2378797.1"/>
    </source>
</evidence>
<dbReference type="Pfam" id="PF09586">
    <property type="entry name" value="YfhO"/>
    <property type="match status" value="1"/>
</dbReference>
<feature type="transmembrane region" description="Helical" evidence="1">
    <location>
        <begin position="312"/>
        <end position="330"/>
    </location>
</feature>
<feature type="transmembrane region" description="Helical" evidence="1">
    <location>
        <begin position="373"/>
        <end position="390"/>
    </location>
</feature>
<accession>A0ABV1BSS5</accession>
<comment type="caution">
    <text evidence="2">The sequence shown here is derived from an EMBL/GenBank/DDBJ whole genome shotgun (WGS) entry which is preliminary data.</text>
</comment>
<feature type="transmembrane region" description="Helical" evidence="1">
    <location>
        <begin position="199"/>
        <end position="229"/>
    </location>
</feature>
<name>A0ABV1BSS5_9FIRM</name>
<feature type="transmembrane region" description="Helical" evidence="1">
    <location>
        <begin position="342"/>
        <end position="361"/>
    </location>
</feature>
<feature type="transmembrane region" description="Helical" evidence="1">
    <location>
        <begin position="427"/>
        <end position="447"/>
    </location>
</feature>
<dbReference type="InterPro" id="IPR018580">
    <property type="entry name" value="Uncharacterised_YfhO"/>
</dbReference>
<evidence type="ECO:0000256" key="1">
    <source>
        <dbReference type="SAM" id="Phobius"/>
    </source>
</evidence>
<feature type="transmembrane region" description="Helical" evidence="1">
    <location>
        <begin position="402"/>
        <end position="421"/>
    </location>
</feature>
<dbReference type="RefSeq" id="WP_349153227.1">
    <property type="nucleotide sequence ID" value="NZ_JBBMER010000002.1"/>
</dbReference>
<sequence length="912" mass="102947">MNQQTKHRHKFSLFDEHTGNIPCGNIVYIIAFFIPVIIFTALYFAREIFPFGNNCYLRSDMYHQYAPFFSELWYKIRNAESLTYSWDIGMGTNFTSLYAYYLASPANWIIVLFPQKYMIEIMNTLIILKLSLSSVSMTHYISRHFSNKNICIALFGLFYAFSGYVAAYSWNIMWLDCLILVPLIMLGLERLVNEDKCFLYCISLGLCIFTNYYIAIMVCLSVVLYFIVLVTAYKKERTFKNYFKTFLKFAFYSLIAGGLAACLLLPEFYTFSLSASSDIAFPKKLSLYFSILNMLTRQLINVPVHLGLEHYPNIYCGVAVFLLYPLYVMDKDINLCEKIGKSVLLLVFLTAFNLNIPNFIWHGFHYPNSLPCRQSFIYIFFLLTMCYEALSHIKRMTSRQLGIAVWISLGLLVLIEQVFAVDETYDFKAIYLSGAFILVYAGLMIVYNKTNWKLPVTVFLAFIVCIIECTINMDSTGIGTTNRTSYLLDYDAIKSVTQTVRDEDTSFYRMDKKFGARSKNDGAWHNYHSISTFSSTSSAGMSELFGKLGFEHSMNAYGYNGATLVTESLFSVKYTITNRILTSSSLREYYVGDDGEFVYENKYTLPLGFITYNNAGEWNPSEANGTGIENQNSLIQTLTGIANVFTLTYENATDSSFEVKPVKAGHLYMVVRNTTCDNVTATINNSEYTYSGLKNGNHIIDLGYAVPADTVVISGDSAMNASVYTLETSRFTEAYNILNGSSLSITSFKDTKIKGTITANKAATLIFSIPYDKGWKVYIDGRKVETSALYDALLSVQISEGSHEITLKYTPVNLIKGCLITALCIIILIGIYILKKKNITINILKAASTNKAVEADDTYNALSDDLADNTLTDLDVSSAMDINIVGDNDINMLDSLDDFDNLDSDEINSSEE</sequence>
<dbReference type="PANTHER" id="PTHR38454:SF1">
    <property type="entry name" value="INTEGRAL MEMBRANE PROTEIN"/>
    <property type="match status" value="1"/>
</dbReference>
<dbReference type="Proteomes" id="UP001442364">
    <property type="component" value="Unassembled WGS sequence"/>
</dbReference>
<dbReference type="PANTHER" id="PTHR38454">
    <property type="entry name" value="INTEGRAL MEMBRANE PROTEIN-RELATED"/>
    <property type="match status" value="1"/>
</dbReference>
<protein>
    <submittedName>
        <fullName evidence="2">YfhO family protein</fullName>
    </submittedName>
</protein>
<dbReference type="EMBL" id="JBBMER010000002">
    <property type="protein sequence ID" value="MEQ2378797.1"/>
    <property type="molecule type" value="Genomic_DNA"/>
</dbReference>
<keyword evidence="1" id="KW-0812">Transmembrane</keyword>
<reference evidence="2 3" key="1">
    <citation type="submission" date="2024-03" db="EMBL/GenBank/DDBJ databases">
        <title>Human intestinal bacterial collection.</title>
        <authorList>
            <person name="Pauvert C."/>
            <person name="Hitch T.C.A."/>
            <person name="Clavel T."/>
        </authorList>
    </citation>
    <scope>NUCLEOTIDE SEQUENCE [LARGE SCALE GENOMIC DNA]</scope>
    <source>
        <strain evidence="2 3">CLA-AA-H255</strain>
    </source>
</reference>
<gene>
    <name evidence="2" type="ORF">WMO14_02720</name>
</gene>
<evidence type="ECO:0000313" key="3">
    <source>
        <dbReference type="Proteomes" id="UP001442364"/>
    </source>
</evidence>
<feature type="transmembrane region" description="Helical" evidence="1">
    <location>
        <begin position="21"/>
        <end position="44"/>
    </location>
</feature>
<feature type="transmembrane region" description="Helical" evidence="1">
    <location>
        <begin position="454"/>
        <end position="473"/>
    </location>
</feature>
<keyword evidence="1" id="KW-0472">Membrane</keyword>
<feature type="transmembrane region" description="Helical" evidence="1">
    <location>
        <begin position="249"/>
        <end position="273"/>
    </location>
</feature>
<keyword evidence="3" id="KW-1185">Reference proteome</keyword>